<dbReference type="GO" id="GO:0031410">
    <property type="term" value="C:cytoplasmic vesicle"/>
    <property type="evidence" value="ECO:0007669"/>
    <property type="project" value="TreeGrafter"/>
</dbReference>
<gene>
    <name evidence="2" type="ORF">NQ314_019881</name>
</gene>
<dbReference type="GO" id="GO:0005085">
    <property type="term" value="F:guanyl-nucleotide exchange factor activity"/>
    <property type="evidence" value="ECO:0007669"/>
    <property type="project" value="UniProtKB-ARBA"/>
</dbReference>
<dbReference type="EMBL" id="JANEYF010005576">
    <property type="protein sequence ID" value="KAJ8927639.1"/>
    <property type="molecule type" value="Genomic_DNA"/>
</dbReference>
<feature type="non-terminal residue" evidence="2">
    <location>
        <position position="220"/>
    </location>
</feature>
<feature type="region of interest" description="Disordered" evidence="1">
    <location>
        <begin position="192"/>
        <end position="213"/>
    </location>
</feature>
<reference evidence="2" key="1">
    <citation type="journal article" date="2023" name="Insect Mol. Biol.">
        <title>Genome sequencing provides insights into the evolution of gene families encoding plant cell wall-degrading enzymes in longhorned beetles.</title>
        <authorList>
            <person name="Shin N.R."/>
            <person name="Okamura Y."/>
            <person name="Kirsch R."/>
            <person name="Pauchet Y."/>
        </authorList>
    </citation>
    <scope>NUCLEOTIDE SEQUENCE</scope>
    <source>
        <strain evidence="2">RBIC_L_NR</strain>
    </source>
</reference>
<dbReference type="PANTHER" id="PTHR12296:SF30">
    <property type="entry name" value="DENN DOMAIN-CONTAINING PROTEIN CRAG"/>
    <property type="match status" value="1"/>
</dbReference>
<evidence type="ECO:0000256" key="1">
    <source>
        <dbReference type="SAM" id="MobiDB-lite"/>
    </source>
</evidence>
<dbReference type="InterPro" id="IPR051696">
    <property type="entry name" value="DENN_Domain_GEFs"/>
</dbReference>
<dbReference type="AlphaFoldDB" id="A0AAV8WLM2"/>
<feature type="region of interest" description="Disordered" evidence="1">
    <location>
        <begin position="1"/>
        <end position="48"/>
    </location>
</feature>
<protein>
    <submittedName>
        <fullName evidence="2">Uncharacterized protein</fullName>
    </submittedName>
</protein>
<organism evidence="2 3">
    <name type="scientific">Rhamnusium bicolor</name>
    <dbReference type="NCBI Taxonomy" id="1586634"/>
    <lineage>
        <taxon>Eukaryota</taxon>
        <taxon>Metazoa</taxon>
        <taxon>Ecdysozoa</taxon>
        <taxon>Arthropoda</taxon>
        <taxon>Hexapoda</taxon>
        <taxon>Insecta</taxon>
        <taxon>Pterygota</taxon>
        <taxon>Neoptera</taxon>
        <taxon>Endopterygota</taxon>
        <taxon>Coleoptera</taxon>
        <taxon>Polyphaga</taxon>
        <taxon>Cucujiformia</taxon>
        <taxon>Chrysomeloidea</taxon>
        <taxon>Cerambycidae</taxon>
        <taxon>Lepturinae</taxon>
        <taxon>Rhagiini</taxon>
        <taxon>Rhamnusium</taxon>
    </lineage>
</organism>
<evidence type="ECO:0000313" key="3">
    <source>
        <dbReference type="Proteomes" id="UP001162156"/>
    </source>
</evidence>
<dbReference type="Proteomes" id="UP001162156">
    <property type="component" value="Unassembled WGS sequence"/>
</dbReference>
<dbReference type="GO" id="GO:0032483">
    <property type="term" value="P:regulation of Rab protein signal transduction"/>
    <property type="evidence" value="ECO:0007669"/>
    <property type="project" value="TreeGrafter"/>
</dbReference>
<evidence type="ECO:0000313" key="2">
    <source>
        <dbReference type="EMBL" id="KAJ8927639.1"/>
    </source>
</evidence>
<sequence>MEEIKEAISTSSNSTPVKVMTGDRMAAGDTQEECESNDGSEGGERHRRISAELGSYRGSCTNLKDYDEPLPESLFPTPNEEKPESELDITLTTCSQCHNCYCLLYDEDIMANWSAEDSNLNTLCQSCNKPTVPLLTVSISGKSVKPCDPFSVPYLNPLVLRKELENILAQEGRTLRVPRVITAKRGNGDIGERALSDESSSLMKPVEEGTDPLTQELAAL</sequence>
<comment type="caution">
    <text evidence="2">The sequence shown here is derived from an EMBL/GenBank/DDBJ whole genome shotgun (WGS) entry which is preliminary data.</text>
</comment>
<keyword evidence="3" id="KW-1185">Reference proteome</keyword>
<accession>A0AAV8WLM2</accession>
<name>A0AAV8WLM2_9CUCU</name>
<dbReference type="PANTHER" id="PTHR12296">
    <property type="entry name" value="DENN DOMAIN-CONTAINING PROTEIN 4"/>
    <property type="match status" value="1"/>
</dbReference>
<proteinExistence type="predicted"/>